<dbReference type="SMART" id="SM00342">
    <property type="entry name" value="HTH_ARAC"/>
    <property type="match status" value="1"/>
</dbReference>
<keyword evidence="1" id="KW-0805">Transcription regulation</keyword>
<evidence type="ECO:0000313" key="5">
    <source>
        <dbReference type="EMBL" id="RHX92646.1"/>
    </source>
</evidence>
<dbReference type="Proteomes" id="UP000265798">
    <property type="component" value="Unassembled WGS sequence"/>
</dbReference>
<dbReference type="RefSeq" id="WP_118967477.1">
    <property type="nucleotide sequence ID" value="NZ_QHCT01000001.1"/>
</dbReference>
<accession>A0A396ZG40</accession>
<reference evidence="6" key="1">
    <citation type="submission" date="2018-05" db="EMBL/GenBank/DDBJ databases">
        <title>Leptospira yasudae sp. nov. and Leptospira stimsonii sp. nov., two pathogenic species of the genus Leptospira isolated from environmental sources.</title>
        <authorList>
            <person name="Casanovas-Massana A."/>
            <person name="Hamond C."/>
            <person name="Santos L.A."/>
            <person name="Hacker K.P."/>
            <person name="Balassiano I."/>
            <person name="Medeiros M.A."/>
            <person name="Reis M.G."/>
            <person name="Ko A.I."/>
            <person name="Wunder E.A."/>
        </authorList>
    </citation>
    <scope>NUCLEOTIDE SEQUENCE [LARGE SCALE GENOMIC DNA]</scope>
    <source>
        <strain evidence="6">Yale</strain>
    </source>
</reference>
<evidence type="ECO:0000256" key="1">
    <source>
        <dbReference type="ARBA" id="ARBA00023015"/>
    </source>
</evidence>
<dbReference type="SUPFAM" id="SSF46689">
    <property type="entry name" value="Homeodomain-like"/>
    <property type="match status" value="1"/>
</dbReference>
<dbReference type="PANTHER" id="PTHR46796">
    <property type="entry name" value="HTH-TYPE TRANSCRIPTIONAL ACTIVATOR RHAS-RELATED"/>
    <property type="match status" value="1"/>
</dbReference>
<sequence length="258" mass="29732">MAGKLFLIGSNVLLTGVPILNELHEHYSASLILSNGKPFRFRTGSSDWIESRSIFVRPNVEQQLDAQNEDIFIFHFDPDNIRIHGSFFSFPSDYLELDSQLYKRILKFLKAPVNEQEAITLWKELLNELKKDRNGSEERDPRIETVVQKLAESVPDIIPLEELTKFTGLSESRLMHLFKDEVGIPMRKYIQWLRIKSCVFSLSRGNSLTLASHEAGFADQAHMSRTFREMFGLKPSLFLKNSSSVQVIFCDFEDDIQL</sequence>
<dbReference type="EMBL" id="QHCT01000001">
    <property type="protein sequence ID" value="RHX92646.1"/>
    <property type="molecule type" value="Genomic_DNA"/>
</dbReference>
<dbReference type="AlphaFoldDB" id="A0A396ZG40"/>
<keyword evidence="3" id="KW-0804">Transcription</keyword>
<keyword evidence="2" id="KW-0238">DNA-binding</keyword>
<evidence type="ECO:0000313" key="6">
    <source>
        <dbReference type="Proteomes" id="UP000265798"/>
    </source>
</evidence>
<dbReference type="PROSITE" id="PS01124">
    <property type="entry name" value="HTH_ARAC_FAMILY_2"/>
    <property type="match status" value="1"/>
</dbReference>
<dbReference type="Pfam" id="PF12833">
    <property type="entry name" value="HTH_18"/>
    <property type="match status" value="1"/>
</dbReference>
<protein>
    <submittedName>
        <fullName evidence="5">AraC family transcriptional regulator</fullName>
    </submittedName>
</protein>
<comment type="caution">
    <text evidence="5">The sequence shown here is derived from an EMBL/GenBank/DDBJ whole genome shotgun (WGS) entry which is preliminary data.</text>
</comment>
<dbReference type="Gene3D" id="1.10.10.60">
    <property type="entry name" value="Homeodomain-like"/>
    <property type="match status" value="1"/>
</dbReference>
<dbReference type="InterPro" id="IPR050204">
    <property type="entry name" value="AraC_XylS_family_regulators"/>
</dbReference>
<evidence type="ECO:0000256" key="3">
    <source>
        <dbReference type="ARBA" id="ARBA00023163"/>
    </source>
</evidence>
<dbReference type="GO" id="GO:0043565">
    <property type="term" value="F:sequence-specific DNA binding"/>
    <property type="evidence" value="ECO:0007669"/>
    <property type="project" value="InterPro"/>
</dbReference>
<organism evidence="5 6">
    <name type="scientific">Leptospira stimsonii</name>
    <dbReference type="NCBI Taxonomy" id="2202203"/>
    <lineage>
        <taxon>Bacteria</taxon>
        <taxon>Pseudomonadati</taxon>
        <taxon>Spirochaetota</taxon>
        <taxon>Spirochaetia</taxon>
        <taxon>Leptospirales</taxon>
        <taxon>Leptospiraceae</taxon>
        <taxon>Leptospira</taxon>
    </lineage>
</organism>
<gene>
    <name evidence="5" type="ORF">DLM75_05570</name>
</gene>
<dbReference type="GO" id="GO:0003700">
    <property type="term" value="F:DNA-binding transcription factor activity"/>
    <property type="evidence" value="ECO:0007669"/>
    <property type="project" value="InterPro"/>
</dbReference>
<feature type="domain" description="HTH araC/xylS-type" evidence="4">
    <location>
        <begin position="144"/>
        <end position="241"/>
    </location>
</feature>
<dbReference type="InterPro" id="IPR018060">
    <property type="entry name" value="HTH_AraC"/>
</dbReference>
<evidence type="ECO:0000259" key="4">
    <source>
        <dbReference type="PROSITE" id="PS01124"/>
    </source>
</evidence>
<dbReference type="OrthoDB" id="9813413at2"/>
<name>A0A396ZG40_9LEPT</name>
<evidence type="ECO:0000256" key="2">
    <source>
        <dbReference type="ARBA" id="ARBA00023125"/>
    </source>
</evidence>
<proteinExistence type="predicted"/>
<dbReference type="InterPro" id="IPR009057">
    <property type="entry name" value="Homeodomain-like_sf"/>
</dbReference>